<evidence type="ECO:0000256" key="1">
    <source>
        <dbReference type="SAM" id="MobiDB-lite"/>
    </source>
</evidence>
<gene>
    <name evidence="2" type="ORF">SAMN05192548_1007109</name>
</gene>
<sequence length="77" mass="8326">MSSDARADDNQKSRNDKSSNGMGRKKTARLAGGFSGILGVLRALTPLSIRQRSEMPKKVKVKLGGHGEMRSLVKKGE</sequence>
<dbReference type="AlphaFoldDB" id="A0A1M6MF07"/>
<dbReference type="RefSeq" id="WP_159442548.1">
    <property type="nucleotide sequence ID" value="NZ_CADFGY010000005.1"/>
</dbReference>
<evidence type="ECO:0000313" key="2">
    <source>
        <dbReference type="EMBL" id="SHJ81930.1"/>
    </source>
</evidence>
<feature type="compositionally biased region" description="Basic and acidic residues" evidence="1">
    <location>
        <begin position="65"/>
        <end position="77"/>
    </location>
</feature>
<feature type="region of interest" description="Disordered" evidence="1">
    <location>
        <begin position="1"/>
        <end position="29"/>
    </location>
</feature>
<dbReference type="OrthoDB" id="9115022at2"/>
<dbReference type="EMBL" id="FRAB01000007">
    <property type="protein sequence ID" value="SHJ81930.1"/>
    <property type="molecule type" value="Genomic_DNA"/>
</dbReference>
<accession>A0A1M6MF07</accession>
<feature type="region of interest" description="Disordered" evidence="1">
    <location>
        <begin position="58"/>
        <end position="77"/>
    </location>
</feature>
<dbReference type="Proteomes" id="UP000184395">
    <property type="component" value="Unassembled WGS sequence"/>
</dbReference>
<evidence type="ECO:0000313" key="3">
    <source>
        <dbReference type="Proteomes" id="UP000184395"/>
    </source>
</evidence>
<proteinExistence type="predicted"/>
<feature type="compositionally biased region" description="Basic and acidic residues" evidence="1">
    <location>
        <begin position="1"/>
        <end position="17"/>
    </location>
</feature>
<protein>
    <submittedName>
        <fullName evidence="2">Uncharacterized protein</fullName>
    </submittedName>
</protein>
<organism evidence="2 3">
    <name type="scientific">Paraburkholderia terricola</name>
    <dbReference type="NCBI Taxonomy" id="169427"/>
    <lineage>
        <taxon>Bacteria</taxon>
        <taxon>Pseudomonadati</taxon>
        <taxon>Pseudomonadota</taxon>
        <taxon>Betaproteobacteria</taxon>
        <taxon>Burkholderiales</taxon>
        <taxon>Burkholderiaceae</taxon>
        <taxon>Paraburkholderia</taxon>
    </lineage>
</organism>
<reference evidence="2 3" key="1">
    <citation type="submission" date="2016-11" db="EMBL/GenBank/DDBJ databases">
        <authorList>
            <person name="Jaros S."/>
            <person name="Januszkiewicz K."/>
            <person name="Wedrychowicz H."/>
        </authorList>
    </citation>
    <scope>NUCLEOTIDE SEQUENCE [LARGE SCALE GENOMIC DNA]</scope>
    <source>
        <strain evidence="2 3">LMG 20594</strain>
    </source>
</reference>
<name>A0A1M6MF07_9BURK</name>